<dbReference type="AlphaFoldDB" id="A0A7W0CFK8"/>
<reference evidence="2 3" key="1">
    <citation type="submission" date="2020-07" db="EMBL/GenBank/DDBJ databases">
        <title>Genomic Encyclopedia of Type Strains, Phase IV (KMG-IV): sequencing the most valuable type-strain genomes for metagenomic binning, comparative biology and taxonomic classification.</title>
        <authorList>
            <person name="Goeker M."/>
        </authorList>
    </citation>
    <scope>NUCLEOTIDE SEQUENCE [LARGE SCALE GENOMIC DNA]</scope>
    <source>
        <strain evidence="2 3">DSM 45533</strain>
    </source>
</reference>
<keyword evidence="1" id="KW-0175">Coiled coil</keyword>
<dbReference type="Proteomes" id="UP000530928">
    <property type="component" value="Unassembled WGS sequence"/>
</dbReference>
<keyword evidence="3" id="KW-1185">Reference proteome</keyword>
<evidence type="ECO:0000256" key="1">
    <source>
        <dbReference type="SAM" id="Coils"/>
    </source>
</evidence>
<dbReference type="RefSeq" id="WP_181609066.1">
    <property type="nucleotide sequence ID" value="NZ_BAABAM010000006.1"/>
</dbReference>
<evidence type="ECO:0000313" key="2">
    <source>
        <dbReference type="EMBL" id="MBA2890223.1"/>
    </source>
</evidence>
<protein>
    <recommendedName>
        <fullName evidence="4">LuxR family transcriptional regulator</fullName>
    </recommendedName>
</protein>
<comment type="caution">
    <text evidence="2">The sequence shown here is derived from an EMBL/GenBank/DDBJ whole genome shotgun (WGS) entry which is preliminary data.</text>
</comment>
<dbReference type="EMBL" id="JACDUR010000002">
    <property type="protein sequence ID" value="MBA2890223.1"/>
    <property type="molecule type" value="Genomic_DNA"/>
</dbReference>
<feature type="coiled-coil region" evidence="1">
    <location>
        <begin position="537"/>
        <end position="564"/>
    </location>
</feature>
<accession>A0A7W0CFK8</accession>
<evidence type="ECO:0000313" key="3">
    <source>
        <dbReference type="Proteomes" id="UP000530928"/>
    </source>
</evidence>
<evidence type="ECO:0008006" key="4">
    <source>
        <dbReference type="Google" id="ProtNLM"/>
    </source>
</evidence>
<gene>
    <name evidence="2" type="ORF">HNR30_001564</name>
</gene>
<proteinExistence type="predicted"/>
<sequence>MVRRRSRHCDVHAWYAEEDLRSGRDRFETAYLKAEEAGDGPAMAVAALGLAGLWIHDHRGFSAGTSIEVRLRRALSAVDPGSPLALRLRVRLAAESDYRSGEHQSVLAVLEEARAYGDSAALAEAAGLAHQCLLGPGHAPLRHELARELLAAGFQTSCRSDLLMGLLWRTIGHILDAHPHTERSLAELRGQLEHEDHQAIGFVLEAIDVMLAIRAGRLGEAETRAAACAERGRTVGDADATSWYGGQMVAIRWYQGRMAELVPLLAAVAASPDLSAVDNSYLAALAVAAAEAGEHRQAAGALARLRRSGLASLPRSSTWLATMFGVVEAANLLRDAETAAAAYELLMPYAHLPLVASLGVTCFGSAQHALGVAALTTGDPQRAIEHLKLAVRGNLAMGHWPAAVLSRVRWAQALMLRARTGDAAEAGRQLEAAACEAAGLGMSVPGERELHAAIMNAVPHGQRPLLECRREGRWWRVGLGARSVDVKHSVGMEYLAVLLANPRYEVAAIELAAGPAPSQEAAAAAGITQATLDETAVRAYRERLSQLQEEIDDHESAHDTVRAEQLRVERDWLLEGLASATGLDGRIRSFTGNEERARISVGKAIRRAIDRIASADPVLGGELNVTIHTGRLCRYQPR</sequence>
<name>A0A7W0CFK8_9ACTN</name>
<organism evidence="2 3">
    <name type="scientific">Nonomuraea soli</name>
    <dbReference type="NCBI Taxonomy" id="1032476"/>
    <lineage>
        <taxon>Bacteria</taxon>
        <taxon>Bacillati</taxon>
        <taxon>Actinomycetota</taxon>
        <taxon>Actinomycetes</taxon>
        <taxon>Streptosporangiales</taxon>
        <taxon>Streptosporangiaceae</taxon>
        <taxon>Nonomuraea</taxon>
    </lineage>
</organism>